<proteinExistence type="predicted"/>
<evidence type="ECO:0000313" key="4">
    <source>
        <dbReference type="EMBL" id="QSS55826.1"/>
    </source>
</evidence>
<name>A0A8A1LPB1_AJEC8</name>
<feature type="compositionally biased region" description="Basic and acidic residues" evidence="2">
    <location>
        <begin position="148"/>
        <end position="158"/>
    </location>
</feature>
<feature type="domain" description="UFSP1/2/DUB catalytic" evidence="3">
    <location>
        <begin position="271"/>
        <end position="490"/>
    </location>
</feature>
<evidence type="ECO:0000259" key="3">
    <source>
        <dbReference type="Pfam" id="PF07910"/>
    </source>
</evidence>
<accession>A0A8A1LPB1</accession>
<sequence length="506" mass="56546">MAQGGMEIDILPCPFCEFSDSDPYFLTQHVELCHPENGTSPFSAIEEPCASAQDLNHSNTYKKDSPVDYTGPVANDDDPLSGYVDCPHGCGEIISTAELSSHLDLHIAEEMAFEDASGGVVSKCESEGEEIDANTDYIHDDIESRFSTKLPKELRNRDNILQPKSSRKGSHRDSKAALGPSEKKKRKSKRKSHDVAGSFLRRLGRSELGPYAHEKQMPSWLRNMLEEGAKVTVSNQIQTDGTLRRVEHVANETSNLIPVLARLCELDETVEQVFLCHPTVRHVFKMPKEGGFCGYRNIQMLVSHIQDTRADGYEQFPGRLPTILRLQDLIEQAWDLGFNSNAQIETGGIKGTRKYIGTSEAQALLFSLGIKCEAGAFGTTQDISAYQALLDDILAYFLQACPTNGERINQTELPPIYLQHQGHSLTIVGFEIRKSGSSNLLVFDPMFKTSPAIERLIGNSRARPQDPRCLIKAYRRGPGYLHKHKEFEILKLSPSMRWEIPLEPEK</sequence>
<gene>
    <name evidence="4" type="ORF">I7I53_03818</name>
</gene>
<dbReference type="GO" id="GO:0016787">
    <property type="term" value="F:hydrolase activity"/>
    <property type="evidence" value="ECO:0007669"/>
    <property type="project" value="UniProtKB-KW"/>
</dbReference>
<reference evidence="4" key="1">
    <citation type="submission" date="2021-01" db="EMBL/GenBank/DDBJ databases">
        <title>Chromosome-level genome assembly of a human fungal pathogen reveals clustering of transcriptionally co-regulated genes.</title>
        <authorList>
            <person name="Voorhies M."/>
            <person name="Cohen S."/>
            <person name="Shea T.P."/>
            <person name="Petrus S."/>
            <person name="Munoz J.F."/>
            <person name="Poplawski S."/>
            <person name="Goldman W.E."/>
            <person name="Michael T."/>
            <person name="Cuomo C.A."/>
            <person name="Sil A."/>
            <person name="Beyhan S."/>
        </authorList>
    </citation>
    <scope>NUCLEOTIDE SEQUENCE</scope>
    <source>
        <strain evidence="4">H88</strain>
    </source>
</reference>
<dbReference type="Proteomes" id="UP000663419">
    <property type="component" value="Chromosome 4"/>
</dbReference>
<organism evidence="4 5">
    <name type="scientific">Ajellomyces capsulatus (strain H88)</name>
    <name type="common">Darling's disease fungus</name>
    <name type="synonym">Histoplasma capsulatum</name>
    <dbReference type="NCBI Taxonomy" id="544711"/>
    <lineage>
        <taxon>Eukaryota</taxon>
        <taxon>Fungi</taxon>
        <taxon>Dikarya</taxon>
        <taxon>Ascomycota</taxon>
        <taxon>Pezizomycotina</taxon>
        <taxon>Eurotiomycetes</taxon>
        <taxon>Eurotiomycetidae</taxon>
        <taxon>Onygenales</taxon>
        <taxon>Ajellomycetaceae</taxon>
        <taxon>Histoplasma</taxon>
    </lineage>
</organism>
<dbReference type="EMBL" id="CP069105">
    <property type="protein sequence ID" value="QSS55826.1"/>
    <property type="molecule type" value="Genomic_DNA"/>
</dbReference>
<dbReference type="VEuPathDB" id="FungiDB:I7I53_03818"/>
<keyword evidence="1" id="KW-0378">Hydrolase</keyword>
<dbReference type="Gene3D" id="3.90.70.130">
    <property type="match status" value="1"/>
</dbReference>
<evidence type="ECO:0000256" key="1">
    <source>
        <dbReference type="ARBA" id="ARBA00022801"/>
    </source>
</evidence>
<dbReference type="AlphaFoldDB" id="A0A8A1LPB1"/>
<dbReference type="InterPro" id="IPR012462">
    <property type="entry name" value="UFSP1/2_DUB_cat"/>
</dbReference>
<dbReference type="Pfam" id="PF07910">
    <property type="entry name" value="Peptidase_C78"/>
    <property type="match status" value="1"/>
</dbReference>
<evidence type="ECO:0000313" key="5">
    <source>
        <dbReference type="Proteomes" id="UP000663419"/>
    </source>
</evidence>
<protein>
    <submittedName>
        <fullName evidence="4">DUF1671 domain-containing protein</fullName>
    </submittedName>
</protein>
<evidence type="ECO:0000256" key="2">
    <source>
        <dbReference type="SAM" id="MobiDB-lite"/>
    </source>
</evidence>
<feature type="region of interest" description="Disordered" evidence="2">
    <location>
        <begin position="148"/>
        <end position="196"/>
    </location>
</feature>
<feature type="compositionally biased region" description="Basic residues" evidence="2">
    <location>
        <begin position="183"/>
        <end position="192"/>
    </location>
</feature>